<keyword evidence="3" id="KW-0560">Oxidoreductase</keyword>
<evidence type="ECO:0000256" key="3">
    <source>
        <dbReference type="ARBA" id="ARBA00023002"/>
    </source>
</evidence>
<protein>
    <submittedName>
        <fullName evidence="5">2,4-dienoyl-CoA reductase-like NADH-dependent reductase (Old Yellow Enzyme family)</fullName>
    </submittedName>
</protein>
<dbReference type="Pfam" id="PF00724">
    <property type="entry name" value="Oxidored_FMN"/>
    <property type="match status" value="1"/>
</dbReference>
<dbReference type="Gene3D" id="3.20.20.70">
    <property type="entry name" value="Aldolase class I"/>
    <property type="match status" value="1"/>
</dbReference>
<dbReference type="AlphaFoldDB" id="A0A7W5TP62"/>
<evidence type="ECO:0000256" key="1">
    <source>
        <dbReference type="ARBA" id="ARBA00001917"/>
    </source>
</evidence>
<dbReference type="GO" id="GO:0005829">
    <property type="term" value="C:cytosol"/>
    <property type="evidence" value="ECO:0007669"/>
    <property type="project" value="TreeGrafter"/>
</dbReference>
<accession>A0A7W5TP62</accession>
<dbReference type="SUPFAM" id="SSF51395">
    <property type="entry name" value="FMN-linked oxidoreductases"/>
    <property type="match status" value="1"/>
</dbReference>
<dbReference type="RefSeq" id="WP_183357457.1">
    <property type="nucleotide sequence ID" value="NZ_BAABKR010000001.1"/>
</dbReference>
<dbReference type="InterPro" id="IPR045247">
    <property type="entry name" value="Oye-like"/>
</dbReference>
<reference evidence="5 6" key="1">
    <citation type="submission" date="2020-08" db="EMBL/GenBank/DDBJ databases">
        <title>Sequencing the genomes of 1000 actinobacteria strains.</title>
        <authorList>
            <person name="Klenk H.-P."/>
        </authorList>
    </citation>
    <scope>NUCLEOTIDE SEQUENCE [LARGE SCALE GENOMIC DNA]</scope>
    <source>
        <strain evidence="5 6">DSM 28238</strain>
    </source>
</reference>
<dbReference type="FunFam" id="3.20.20.70:FF:000059">
    <property type="entry name" value="N-ethylmaleimide reductase, FMN-linked"/>
    <property type="match status" value="1"/>
</dbReference>
<name>A0A7W5TP62_9MICC</name>
<dbReference type="PANTHER" id="PTHR22893:SF98">
    <property type="entry name" value="OXIDOREDUCTASE"/>
    <property type="match status" value="1"/>
</dbReference>
<evidence type="ECO:0000259" key="4">
    <source>
        <dbReference type="Pfam" id="PF00724"/>
    </source>
</evidence>
<dbReference type="PANTHER" id="PTHR22893">
    <property type="entry name" value="NADH OXIDOREDUCTASE-RELATED"/>
    <property type="match status" value="1"/>
</dbReference>
<evidence type="ECO:0000313" key="5">
    <source>
        <dbReference type="EMBL" id="MBB3667091.1"/>
    </source>
</evidence>
<evidence type="ECO:0000256" key="2">
    <source>
        <dbReference type="ARBA" id="ARBA00005979"/>
    </source>
</evidence>
<dbReference type="CDD" id="cd02933">
    <property type="entry name" value="OYE_like_FMN"/>
    <property type="match status" value="1"/>
</dbReference>
<dbReference type="GO" id="GO:0016628">
    <property type="term" value="F:oxidoreductase activity, acting on the CH-CH group of donors, NAD or NADP as acceptor"/>
    <property type="evidence" value="ECO:0007669"/>
    <property type="project" value="UniProtKB-ARBA"/>
</dbReference>
<evidence type="ECO:0000313" key="6">
    <source>
        <dbReference type="Proteomes" id="UP000547528"/>
    </source>
</evidence>
<comment type="cofactor">
    <cofactor evidence="1">
        <name>FMN</name>
        <dbReference type="ChEBI" id="CHEBI:58210"/>
    </cofactor>
</comment>
<comment type="caution">
    <text evidence="5">The sequence shown here is derived from an EMBL/GenBank/DDBJ whole genome shotgun (WGS) entry which is preliminary data.</text>
</comment>
<feature type="domain" description="NADH:flavin oxidoreductase/NADH oxidase N-terminal" evidence="4">
    <location>
        <begin position="4"/>
        <end position="327"/>
    </location>
</feature>
<sequence>MSVLMDPLTLGSVSLPNRIIMAPLTRARAGDARVPTDLMVQYYTQRAGAGLIISEATSVSPQGVGYHGTPGIWNQEQVAGWQKVTEAVHAAGGRIFLQLWHVGRISDPELLGGELPVAPSAIAAAGRVKRLRPRRPYPQPRALEAEEIPGVIEDFRRGAQNAERAGFDGVEIHAANGYLIDQFLQDSTNVRTDDYGGSVENRARFLLELTDAVTEVWGPDRVGVHLRPRGEEHDMGDSDPGSVFGYAAQELGRRGVAFLFVREVEADDSLIGQIRRSFGGPVIANDEMTSDDAQRLIEAGAADAVAFGRDYIATPDLVERIALGAQLNTPNPSTFYPDSGEDLSVGYTDYPALVQQPA</sequence>
<comment type="similarity">
    <text evidence="2">Belongs to the NADH:flavin oxidoreductase/NADH oxidase family.</text>
</comment>
<gene>
    <name evidence="5" type="ORF">FHX47_000684</name>
</gene>
<proteinExistence type="inferred from homology"/>
<keyword evidence="6" id="KW-1185">Reference proteome</keyword>
<dbReference type="InterPro" id="IPR013785">
    <property type="entry name" value="Aldolase_TIM"/>
</dbReference>
<dbReference type="GO" id="GO:0010181">
    <property type="term" value="F:FMN binding"/>
    <property type="evidence" value="ECO:0007669"/>
    <property type="project" value="InterPro"/>
</dbReference>
<dbReference type="Proteomes" id="UP000547528">
    <property type="component" value="Unassembled WGS sequence"/>
</dbReference>
<dbReference type="EMBL" id="JACIBT010000001">
    <property type="protein sequence ID" value="MBB3667091.1"/>
    <property type="molecule type" value="Genomic_DNA"/>
</dbReference>
<organism evidence="5 6">
    <name type="scientific">Garicola koreensis</name>
    <dbReference type="NCBI Taxonomy" id="1262554"/>
    <lineage>
        <taxon>Bacteria</taxon>
        <taxon>Bacillati</taxon>
        <taxon>Actinomycetota</taxon>
        <taxon>Actinomycetes</taxon>
        <taxon>Micrococcales</taxon>
        <taxon>Micrococcaceae</taxon>
        <taxon>Garicola</taxon>
    </lineage>
</organism>
<dbReference type="InterPro" id="IPR001155">
    <property type="entry name" value="OxRdtase_FMN_N"/>
</dbReference>